<dbReference type="GO" id="GO:0005886">
    <property type="term" value="C:plasma membrane"/>
    <property type="evidence" value="ECO:0007669"/>
    <property type="project" value="UniProtKB-SubCell"/>
</dbReference>
<evidence type="ECO:0000256" key="8">
    <source>
        <dbReference type="SAM" id="Phobius"/>
    </source>
</evidence>
<organism evidence="10 11">
    <name type="scientific">Mangrovibacter plantisponsor</name>
    <dbReference type="NCBI Taxonomy" id="451513"/>
    <lineage>
        <taxon>Bacteria</taxon>
        <taxon>Pseudomonadati</taxon>
        <taxon>Pseudomonadota</taxon>
        <taxon>Gammaproteobacteria</taxon>
        <taxon>Enterobacterales</taxon>
        <taxon>Enterobacteriaceae</taxon>
        <taxon>Mangrovibacter</taxon>
    </lineage>
</organism>
<proteinExistence type="inferred from homology"/>
<evidence type="ECO:0000256" key="5">
    <source>
        <dbReference type="ARBA" id="ARBA00022692"/>
    </source>
</evidence>
<gene>
    <name evidence="10" type="ORF">DES37_10690</name>
</gene>
<dbReference type="OrthoDB" id="9805682at2"/>
<comment type="caution">
    <text evidence="10">The sequence shown here is derived from an EMBL/GenBank/DDBJ whole genome shotgun (WGS) entry which is preliminary data.</text>
</comment>
<name>A0A317Q1Z0_9ENTR</name>
<dbReference type="InterPro" id="IPR003004">
    <property type="entry name" value="GspF/PilC"/>
</dbReference>
<evidence type="ECO:0000313" key="10">
    <source>
        <dbReference type="EMBL" id="PWW08973.1"/>
    </source>
</evidence>
<protein>
    <submittedName>
        <fullName evidence="10">Protein transport protein HofC</fullName>
    </submittedName>
</protein>
<evidence type="ECO:0000256" key="3">
    <source>
        <dbReference type="ARBA" id="ARBA00022475"/>
    </source>
</evidence>
<evidence type="ECO:0000256" key="1">
    <source>
        <dbReference type="ARBA" id="ARBA00004429"/>
    </source>
</evidence>
<keyword evidence="3" id="KW-1003">Cell membrane</keyword>
<dbReference type="PANTHER" id="PTHR30012">
    <property type="entry name" value="GENERAL SECRETION PATHWAY PROTEIN"/>
    <property type="match status" value="1"/>
</dbReference>
<dbReference type="Pfam" id="PF00482">
    <property type="entry name" value="T2SSF"/>
    <property type="match status" value="2"/>
</dbReference>
<feature type="transmembrane region" description="Helical" evidence="8">
    <location>
        <begin position="381"/>
        <end position="401"/>
    </location>
</feature>
<evidence type="ECO:0000259" key="9">
    <source>
        <dbReference type="Pfam" id="PF00482"/>
    </source>
</evidence>
<sequence length="411" mass="46136">MSCTECWGYLMAAKLSLWRWSALDIKGNPQSGISFAVGKIEIMTLLCSKALFPVRIQRARAYESKPRHMDHRIHFLQQLSALLKAGISLPDALVLLGQQHASPLWQAVMQQITLRLNEGEPFSAIIQSWPELFPPLFVALSRTGEMTGKLDLCFTHLSEQQEQQRTLQRTVSKALRYPLLTLCMALAVTLGMLLFVLPTFADIYQAFNTPLPAVTRILMSVSAWLSQHLYILAFTGLTAVILVVWPARKAWHRFTQYLLQRAPVMNRLYESLMRSQIFMMLALTQQSGVNILQGLQLVKEALPDTSHWRQVIGQLLEDVTQGITLGEAMRQHGCFTPLCYQLVTTGEQSGALDTMLEKLADWHRENTQLQASQLTQLMEPLLMVITGLITGLLVLAMYLPIFGLGEAMGAG</sequence>
<evidence type="ECO:0000256" key="2">
    <source>
        <dbReference type="ARBA" id="ARBA00005745"/>
    </source>
</evidence>
<feature type="domain" description="Type II secretion system protein GspF" evidence="9">
    <location>
        <begin position="75"/>
        <end position="198"/>
    </location>
</feature>
<keyword evidence="5 8" id="KW-0812">Transmembrane</keyword>
<keyword evidence="11" id="KW-1185">Reference proteome</keyword>
<evidence type="ECO:0000256" key="6">
    <source>
        <dbReference type="ARBA" id="ARBA00022989"/>
    </source>
</evidence>
<dbReference type="AlphaFoldDB" id="A0A317Q1Z0"/>
<evidence type="ECO:0000256" key="4">
    <source>
        <dbReference type="ARBA" id="ARBA00022519"/>
    </source>
</evidence>
<dbReference type="InterPro" id="IPR042094">
    <property type="entry name" value="T2SS_GspF_sf"/>
</dbReference>
<accession>A0A317Q1Z0</accession>
<dbReference type="NCBIfam" id="NF007861">
    <property type="entry name" value="PRK10573.1"/>
    <property type="match status" value="1"/>
</dbReference>
<feature type="transmembrane region" description="Helical" evidence="8">
    <location>
        <begin position="179"/>
        <end position="201"/>
    </location>
</feature>
<feature type="domain" description="Type II secretion system protein GspF" evidence="9">
    <location>
        <begin position="280"/>
        <end position="400"/>
    </location>
</feature>
<keyword evidence="7 8" id="KW-0472">Membrane</keyword>
<keyword evidence="4" id="KW-0997">Cell inner membrane</keyword>
<reference evidence="10 11" key="1">
    <citation type="submission" date="2018-05" db="EMBL/GenBank/DDBJ databases">
        <title>Genomic Encyclopedia of Type Strains, Phase IV (KMG-IV): sequencing the most valuable type-strain genomes for metagenomic binning, comparative biology and taxonomic classification.</title>
        <authorList>
            <person name="Goeker M."/>
        </authorList>
    </citation>
    <scope>NUCLEOTIDE SEQUENCE [LARGE SCALE GENOMIC DNA]</scope>
    <source>
        <strain evidence="10 11">DSM 19579</strain>
    </source>
</reference>
<keyword evidence="6 8" id="KW-1133">Transmembrane helix</keyword>
<dbReference type="InterPro" id="IPR018076">
    <property type="entry name" value="T2SS_GspF_dom"/>
</dbReference>
<dbReference type="PANTHER" id="PTHR30012:SF7">
    <property type="entry name" value="PROTEIN TRANSPORT PROTEIN HOFC HOMOLOG"/>
    <property type="match status" value="1"/>
</dbReference>
<feature type="transmembrane region" description="Helical" evidence="8">
    <location>
        <begin position="221"/>
        <end position="245"/>
    </location>
</feature>
<dbReference type="GO" id="GO:0015628">
    <property type="term" value="P:protein secretion by the type II secretion system"/>
    <property type="evidence" value="ECO:0007669"/>
    <property type="project" value="TreeGrafter"/>
</dbReference>
<dbReference type="Proteomes" id="UP000246744">
    <property type="component" value="Unassembled WGS sequence"/>
</dbReference>
<evidence type="ECO:0000256" key="7">
    <source>
        <dbReference type="ARBA" id="ARBA00023136"/>
    </source>
</evidence>
<comment type="subcellular location">
    <subcellularLocation>
        <location evidence="1">Cell inner membrane</location>
        <topology evidence="1">Multi-pass membrane protein</topology>
    </subcellularLocation>
</comment>
<dbReference type="PRINTS" id="PR00812">
    <property type="entry name" value="BCTERIALGSPF"/>
</dbReference>
<evidence type="ECO:0000313" key="11">
    <source>
        <dbReference type="Proteomes" id="UP000246744"/>
    </source>
</evidence>
<comment type="similarity">
    <text evidence="2">Belongs to the GSP F family.</text>
</comment>
<dbReference type="EMBL" id="QGTS01000006">
    <property type="protein sequence ID" value="PWW08973.1"/>
    <property type="molecule type" value="Genomic_DNA"/>
</dbReference>
<dbReference type="FunFam" id="1.20.81.30:FF:000001">
    <property type="entry name" value="Type II secretion system protein F"/>
    <property type="match status" value="2"/>
</dbReference>
<dbReference type="Gene3D" id="1.20.81.30">
    <property type="entry name" value="Type II secretion system (T2SS), domain F"/>
    <property type="match status" value="2"/>
</dbReference>